<organism evidence="2 3">
    <name type="scientific">Nezara viridula</name>
    <name type="common">Southern green stink bug</name>
    <name type="synonym">Cimex viridulus</name>
    <dbReference type="NCBI Taxonomy" id="85310"/>
    <lineage>
        <taxon>Eukaryota</taxon>
        <taxon>Metazoa</taxon>
        <taxon>Ecdysozoa</taxon>
        <taxon>Arthropoda</taxon>
        <taxon>Hexapoda</taxon>
        <taxon>Insecta</taxon>
        <taxon>Pterygota</taxon>
        <taxon>Neoptera</taxon>
        <taxon>Paraneoptera</taxon>
        <taxon>Hemiptera</taxon>
        <taxon>Heteroptera</taxon>
        <taxon>Panheteroptera</taxon>
        <taxon>Pentatomomorpha</taxon>
        <taxon>Pentatomoidea</taxon>
        <taxon>Pentatomidae</taxon>
        <taxon>Pentatominae</taxon>
        <taxon>Nezara</taxon>
    </lineage>
</organism>
<evidence type="ECO:0000313" key="3">
    <source>
        <dbReference type="Proteomes" id="UP001152798"/>
    </source>
</evidence>
<name>A0A9P0E9D6_NEZVI</name>
<evidence type="ECO:0000313" key="2">
    <source>
        <dbReference type="EMBL" id="CAH1392493.1"/>
    </source>
</evidence>
<keyword evidence="1" id="KW-0812">Transmembrane</keyword>
<keyword evidence="1" id="KW-1133">Transmembrane helix</keyword>
<protein>
    <submittedName>
        <fullName evidence="2">Uncharacterized protein</fullName>
    </submittedName>
</protein>
<accession>A0A9P0E9D6</accession>
<keyword evidence="1" id="KW-0472">Membrane</keyword>
<keyword evidence="3" id="KW-1185">Reference proteome</keyword>
<evidence type="ECO:0000256" key="1">
    <source>
        <dbReference type="SAM" id="Phobius"/>
    </source>
</evidence>
<dbReference type="EMBL" id="OV725077">
    <property type="protein sequence ID" value="CAH1392493.1"/>
    <property type="molecule type" value="Genomic_DNA"/>
</dbReference>
<reference evidence="2" key="1">
    <citation type="submission" date="2022-01" db="EMBL/GenBank/DDBJ databases">
        <authorList>
            <person name="King R."/>
        </authorList>
    </citation>
    <scope>NUCLEOTIDE SEQUENCE</scope>
</reference>
<dbReference type="Proteomes" id="UP001152798">
    <property type="component" value="Chromosome 1"/>
</dbReference>
<gene>
    <name evidence="2" type="ORF">NEZAVI_LOCUS3301</name>
</gene>
<dbReference type="AlphaFoldDB" id="A0A9P0E9D6"/>
<feature type="transmembrane region" description="Helical" evidence="1">
    <location>
        <begin position="7"/>
        <end position="25"/>
    </location>
</feature>
<proteinExistence type="predicted"/>
<sequence length="97" mass="10879">MKMLKKVILSTIAIAGAGTALWFLYKRSSSKEKEELGLEPQPPASEDEAQELVEQRNIAVQGETKPNVKRMIEFIEKNNTGMVSLCRNSSRKPNQLC</sequence>